<accession>A0A6G0Q0I8</accession>
<evidence type="ECO:0000313" key="2">
    <source>
        <dbReference type="Proteomes" id="UP000486351"/>
    </source>
</evidence>
<dbReference type="EMBL" id="QXFY01009021">
    <property type="protein sequence ID" value="KAE9263189.1"/>
    <property type="molecule type" value="Genomic_DNA"/>
</dbReference>
<proteinExistence type="predicted"/>
<organism evidence="1 2">
    <name type="scientific">Phytophthora fragariae</name>
    <dbReference type="NCBI Taxonomy" id="53985"/>
    <lineage>
        <taxon>Eukaryota</taxon>
        <taxon>Sar</taxon>
        <taxon>Stramenopiles</taxon>
        <taxon>Oomycota</taxon>
        <taxon>Peronosporomycetes</taxon>
        <taxon>Peronosporales</taxon>
        <taxon>Peronosporaceae</taxon>
        <taxon>Phytophthora</taxon>
    </lineage>
</organism>
<protein>
    <submittedName>
        <fullName evidence="1">Uncharacterized protein</fullName>
    </submittedName>
</protein>
<sequence length="70" mass="7603">MSDMFGTLPVNISSGDMRLGFALHELLFNTKAAYSTASPQKYNGKPLANSMQRATFSTVRCILSALPFDA</sequence>
<evidence type="ECO:0000313" key="1">
    <source>
        <dbReference type="EMBL" id="KAE9263189.1"/>
    </source>
</evidence>
<dbReference type="AlphaFoldDB" id="A0A6G0Q0I8"/>
<gene>
    <name evidence="1" type="ORF">PF008_g32423</name>
</gene>
<dbReference type="Proteomes" id="UP000486351">
    <property type="component" value="Unassembled WGS sequence"/>
</dbReference>
<reference evidence="1 2" key="1">
    <citation type="submission" date="2018-09" db="EMBL/GenBank/DDBJ databases">
        <title>Genomic investigation of the strawberry pathogen Phytophthora fragariae indicates pathogenicity is determined by transcriptional variation in three key races.</title>
        <authorList>
            <person name="Adams T.M."/>
            <person name="Armitage A.D."/>
            <person name="Sobczyk M.K."/>
            <person name="Bates H.J."/>
            <person name="Dunwell J.M."/>
            <person name="Nellist C.F."/>
            <person name="Harrison R.J."/>
        </authorList>
    </citation>
    <scope>NUCLEOTIDE SEQUENCE [LARGE SCALE GENOMIC DNA]</scope>
    <source>
        <strain evidence="1 2">NOV-77</strain>
    </source>
</reference>
<comment type="caution">
    <text evidence="1">The sequence shown here is derived from an EMBL/GenBank/DDBJ whole genome shotgun (WGS) entry which is preliminary data.</text>
</comment>
<name>A0A6G0Q0I8_9STRA</name>